<dbReference type="Proteomes" id="UP000286510">
    <property type="component" value="Unassembled WGS sequence"/>
</dbReference>
<evidence type="ECO:0000313" key="8">
    <source>
        <dbReference type="Proteomes" id="UP000266196"/>
    </source>
</evidence>
<dbReference type="AlphaFoldDB" id="A0A397AN43"/>
<evidence type="ECO:0000313" key="3">
    <source>
        <dbReference type="EMBL" id="RHY07714.1"/>
    </source>
</evidence>
<dbReference type="EMBL" id="QUTF01008961">
    <property type="protein sequence ID" value="RHZ38156.1"/>
    <property type="molecule type" value="Genomic_DNA"/>
</dbReference>
<gene>
    <name evidence="4" type="ORF">DYB25_009845</name>
    <name evidence="6" type="ORF">DYB26_012885</name>
    <name evidence="5" type="ORF">DYB31_012796</name>
    <name evidence="3" type="ORF">DYB36_002569</name>
</gene>
<keyword evidence="2" id="KW-0812">Transmembrane</keyword>
<organism evidence="3 7">
    <name type="scientific">Aphanomyces astaci</name>
    <name type="common">Crayfish plague agent</name>
    <dbReference type="NCBI Taxonomy" id="112090"/>
    <lineage>
        <taxon>Eukaryota</taxon>
        <taxon>Sar</taxon>
        <taxon>Stramenopiles</taxon>
        <taxon>Oomycota</taxon>
        <taxon>Saprolegniomycetes</taxon>
        <taxon>Saprolegniales</taxon>
        <taxon>Verrucalvaceae</taxon>
        <taxon>Aphanomyces</taxon>
    </lineage>
</organism>
<evidence type="ECO:0000313" key="7">
    <source>
        <dbReference type="Proteomes" id="UP000265427"/>
    </source>
</evidence>
<dbReference type="EMBL" id="QUTE01006296">
    <property type="protein sequence ID" value="RHZ33264.1"/>
    <property type="molecule type" value="Genomic_DNA"/>
</dbReference>
<dbReference type="EMBL" id="QUTA01004894">
    <property type="protein sequence ID" value="RHY18025.1"/>
    <property type="molecule type" value="Genomic_DNA"/>
</dbReference>
<dbReference type="Proteomes" id="UP000265427">
    <property type="component" value="Unassembled WGS sequence"/>
</dbReference>
<keyword evidence="2" id="KW-1133">Transmembrane helix</keyword>
<comment type="caution">
    <text evidence="3">The sequence shown here is derived from an EMBL/GenBank/DDBJ whole genome shotgun (WGS) entry which is preliminary data.</text>
</comment>
<feature type="region of interest" description="Disordered" evidence="1">
    <location>
        <begin position="1"/>
        <end position="23"/>
    </location>
</feature>
<proteinExistence type="predicted"/>
<evidence type="ECO:0000313" key="6">
    <source>
        <dbReference type="EMBL" id="RHZ38156.1"/>
    </source>
</evidence>
<dbReference type="Proteomes" id="UP000266196">
    <property type="component" value="Unassembled WGS sequence"/>
</dbReference>
<protein>
    <submittedName>
        <fullName evidence="3">Uncharacterized protein</fullName>
    </submittedName>
</protein>
<evidence type="ECO:0000313" key="9">
    <source>
        <dbReference type="Proteomes" id="UP000266239"/>
    </source>
</evidence>
<evidence type="ECO:0000313" key="4">
    <source>
        <dbReference type="EMBL" id="RHY18025.1"/>
    </source>
</evidence>
<dbReference type="VEuPathDB" id="FungiDB:H257_15241"/>
<feature type="transmembrane region" description="Helical" evidence="2">
    <location>
        <begin position="40"/>
        <end position="59"/>
    </location>
</feature>
<reference evidence="7 8" key="1">
    <citation type="submission" date="2018-08" db="EMBL/GenBank/DDBJ databases">
        <title>Aphanomyces genome sequencing and annotation.</title>
        <authorList>
            <person name="Minardi D."/>
            <person name="Oidtmann B."/>
            <person name="Van Der Giezen M."/>
            <person name="Studholme D.J."/>
        </authorList>
    </citation>
    <scope>NUCLEOTIDE SEQUENCE [LARGE SCALE GENOMIC DNA]</scope>
    <source>
        <strain evidence="5 8">197901</strain>
        <strain evidence="6 10">FDL457</strain>
        <strain evidence="3 7">Kv</strain>
        <strain evidence="4 9">Yx</strain>
    </source>
</reference>
<evidence type="ECO:0000256" key="2">
    <source>
        <dbReference type="SAM" id="Phobius"/>
    </source>
</evidence>
<dbReference type="Proteomes" id="UP000266239">
    <property type="component" value="Unassembled WGS sequence"/>
</dbReference>
<accession>A0A397AN43</accession>
<sequence length="209" mass="22487">MASKSNDTTMASPAATSFETTDGASTPTAAVAKLHRANRIAMTVFLLCSVTGVVLWYVFDTPVGHFTRSPPANTAGACHACALLNTTTNAVNRHQSQYYYFNEPTCPKALFPTADTGMILCNRAVPCCCPATSDHGGGGTYKLTCQNATECTCKYWNSRGDSTYLTLFVDAALFMFLLVLISIVACIWGCCWSCQVKKLQRSADTVNSV</sequence>
<feature type="transmembrane region" description="Helical" evidence="2">
    <location>
        <begin position="164"/>
        <end position="191"/>
    </location>
</feature>
<evidence type="ECO:0000313" key="10">
    <source>
        <dbReference type="Proteomes" id="UP000286510"/>
    </source>
</evidence>
<name>A0A397AN43_APHAT</name>
<evidence type="ECO:0000313" key="5">
    <source>
        <dbReference type="EMBL" id="RHZ33264.1"/>
    </source>
</evidence>
<keyword evidence="2" id="KW-0472">Membrane</keyword>
<evidence type="ECO:0000256" key="1">
    <source>
        <dbReference type="SAM" id="MobiDB-lite"/>
    </source>
</evidence>
<dbReference type="EMBL" id="QUSZ01005915">
    <property type="protein sequence ID" value="RHY07714.1"/>
    <property type="molecule type" value="Genomic_DNA"/>
</dbReference>